<keyword evidence="9 16" id="KW-0805">Transcription regulation</keyword>
<feature type="compositionally biased region" description="Low complexity" evidence="18">
    <location>
        <begin position="281"/>
        <end position="298"/>
    </location>
</feature>
<evidence type="ECO:0000256" key="10">
    <source>
        <dbReference type="ARBA" id="ARBA00023158"/>
    </source>
</evidence>
<protein>
    <recommendedName>
        <fullName evidence="13">CCR4-NOT transcription complex subunit 3</fullName>
    </recommendedName>
    <alternativeName>
        <fullName evidence="14">CCR4-associated factor 3</fullName>
    </alternativeName>
</protein>
<evidence type="ECO:0000259" key="19">
    <source>
        <dbReference type="Pfam" id="PF04065"/>
    </source>
</evidence>
<dbReference type="EMBL" id="PZQS01000001">
    <property type="protein sequence ID" value="PVD37616.1"/>
    <property type="molecule type" value="Genomic_DNA"/>
</dbReference>
<dbReference type="InterPro" id="IPR007282">
    <property type="entry name" value="NOT2/3/5_C"/>
</dbReference>
<dbReference type="PIRSF" id="PIRSF005290">
    <property type="entry name" value="NOT_su_3_5"/>
    <property type="match status" value="1"/>
</dbReference>
<keyword evidence="8" id="KW-0810">Translation regulation</keyword>
<dbReference type="GO" id="GO:0005634">
    <property type="term" value="C:nucleus"/>
    <property type="evidence" value="ECO:0007669"/>
    <property type="project" value="UniProtKB-SubCell"/>
</dbReference>
<evidence type="ECO:0000256" key="8">
    <source>
        <dbReference type="ARBA" id="ARBA00022845"/>
    </source>
</evidence>
<feature type="region of interest" description="Disordered" evidence="18">
    <location>
        <begin position="281"/>
        <end position="312"/>
    </location>
</feature>
<feature type="region of interest" description="Disordered" evidence="18">
    <location>
        <begin position="395"/>
        <end position="420"/>
    </location>
</feature>
<gene>
    <name evidence="21" type="ORF">C0Q70_00212</name>
</gene>
<keyword evidence="10" id="KW-0943">RNA-mediated gene silencing</keyword>
<feature type="region of interest" description="Disordered" evidence="18">
    <location>
        <begin position="202"/>
        <end position="256"/>
    </location>
</feature>
<evidence type="ECO:0000256" key="18">
    <source>
        <dbReference type="SAM" id="MobiDB-lite"/>
    </source>
</evidence>
<keyword evidence="6 16" id="KW-0678">Repressor</keyword>
<proteinExistence type="inferred from homology"/>
<dbReference type="InterPro" id="IPR040168">
    <property type="entry name" value="Not2/3/5"/>
</dbReference>
<evidence type="ECO:0000256" key="14">
    <source>
        <dbReference type="ARBA" id="ARBA00083548"/>
    </source>
</evidence>
<evidence type="ECO:0000256" key="11">
    <source>
        <dbReference type="ARBA" id="ARBA00023163"/>
    </source>
</evidence>
<feature type="domain" description="CCR4-Not complex component Not N-terminal" evidence="19">
    <location>
        <begin position="4"/>
        <end position="129"/>
    </location>
</feature>
<accession>A0A2T7PW05</accession>
<keyword evidence="11 16" id="KW-0804">Transcription</keyword>
<reference evidence="21 22" key="1">
    <citation type="submission" date="2018-04" db="EMBL/GenBank/DDBJ databases">
        <title>The genome of golden apple snail Pomacea canaliculata provides insight into stress tolerance and invasive adaptation.</title>
        <authorList>
            <person name="Liu C."/>
            <person name="Liu B."/>
            <person name="Ren Y."/>
            <person name="Zhang Y."/>
            <person name="Wang H."/>
            <person name="Li S."/>
            <person name="Jiang F."/>
            <person name="Yin L."/>
            <person name="Zhang G."/>
            <person name="Qian W."/>
            <person name="Fan W."/>
        </authorList>
    </citation>
    <scope>NUCLEOTIDE SEQUENCE [LARGE SCALE GENOMIC DNA]</scope>
    <source>
        <strain evidence="21">SZHN2017</strain>
        <tissue evidence="21">Muscle</tissue>
    </source>
</reference>
<dbReference type="GO" id="GO:0006355">
    <property type="term" value="P:regulation of DNA-templated transcription"/>
    <property type="evidence" value="ECO:0007669"/>
    <property type="project" value="InterPro"/>
</dbReference>
<dbReference type="GO" id="GO:0006417">
    <property type="term" value="P:regulation of translation"/>
    <property type="evidence" value="ECO:0007669"/>
    <property type="project" value="UniProtKB-KW"/>
</dbReference>
<feature type="compositionally biased region" description="Low complexity" evidence="18">
    <location>
        <begin position="395"/>
        <end position="413"/>
    </location>
</feature>
<sequence length="686" mass="76437">MADKRRLQGEIDRCLKKVDEGVEIFEDIWQKVQTATNSNQKEKYETDLKKEIKKLQRLRDQIKTWLASNDIKDKQSLTDHRKLIETQMERFKILERETKTKAYSKDGLGAAAKLDPQTKEKGEMTTWLAGPRADELKTLRDRHKYHMKQLELVMRAVDNDAVPLEQIKNIKEDIEYYVQSNQDPQFRENEFLYDDLDLEEICEPGTQAPGTSPFDADDHDKLDSNTASTNSSSPSPSPSEKIDEKERKRHKSQSEEVCGKQILYMVLKKLHTSAPLISKIQTTPSKQSSQSNSAPSQNTEANSINSNHHPLLTATPPLAAYAAAASSQQNNIVDSKPQVNSVNDHMAASNMNSSNVPASGSANPNTVSLTSSGNPSVPSAPSPHVGAVGVAASISSSSSTSGINSIQISSSRSDVPVVMNGPHSAGSHFILKNQESLSSLQSIAQEAVSNAELDARVTSPLQRTDSAGVFINPSQAPSQPTAPSPKDQSSAVSSTLTSQALTVSQVASSLQTNLQNSGSQTTSIHLIPLLGVAPLGPVPLGKDNVYQLTMIEAAFHHLPHPSDSERLRHYLPRNPCPTPSYYQQVPPPHADSVDFFQKLSTETLFFIFYYMEGTKAQYLAAKALKKQSWRFHTKYMMWFQRHEEPKSITEDYEQGTYIYFDYEKWGQRKKEGFTFEYRYLEDRDLN</sequence>
<keyword evidence="4" id="KW-0217">Developmental protein</keyword>
<evidence type="ECO:0000256" key="1">
    <source>
        <dbReference type="ARBA" id="ARBA00004123"/>
    </source>
</evidence>
<feature type="compositionally biased region" description="Low complexity" evidence="18">
    <location>
        <begin position="473"/>
        <end position="485"/>
    </location>
</feature>
<dbReference type="GO" id="GO:0031047">
    <property type="term" value="P:regulatory ncRNA-mediated gene silencing"/>
    <property type="evidence" value="ECO:0007669"/>
    <property type="project" value="UniProtKB-KW"/>
</dbReference>
<feature type="region of interest" description="Disordered" evidence="18">
    <location>
        <begin position="468"/>
        <end position="495"/>
    </location>
</feature>
<feature type="compositionally biased region" description="Polar residues" evidence="18">
    <location>
        <begin position="347"/>
        <end position="379"/>
    </location>
</feature>
<dbReference type="Gene3D" id="2.30.30.1020">
    <property type="entry name" value="CCR4-NOT complex subunit 2/3/5, C-terminal domain"/>
    <property type="match status" value="1"/>
</dbReference>
<organism evidence="21 22">
    <name type="scientific">Pomacea canaliculata</name>
    <name type="common">Golden apple snail</name>
    <dbReference type="NCBI Taxonomy" id="400727"/>
    <lineage>
        <taxon>Eukaryota</taxon>
        <taxon>Metazoa</taxon>
        <taxon>Spiralia</taxon>
        <taxon>Lophotrochozoa</taxon>
        <taxon>Mollusca</taxon>
        <taxon>Gastropoda</taxon>
        <taxon>Caenogastropoda</taxon>
        <taxon>Architaenioglossa</taxon>
        <taxon>Ampullarioidea</taxon>
        <taxon>Ampullariidae</taxon>
        <taxon>Pomacea</taxon>
    </lineage>
</organism>
<evidence type="ECO:0000313" key="21">
    <source>
        <dbReference type="EMBL" id="PVD37616.1"/>
    </source>
</evidence>
<dbReference type="Proteomes" id="UP000245119">
    <property type="component" value="Linkage Group LG1"/>
</dbReference>
<feature type="compositionally biased region" description="Polar residues" evidence="18">
    <location>
        <begin position="299"/>
        <end position="308"/>
    </location>
</feature>
<evidence type="ECO:0000256" key="9">
    <source>
        <dbReference type="ARBA" id="ARBA00023015"/>
    </source>
</evidence>
<evidence type="ECO:0000256" key="13">
    <source>
        <dbReference type="ARBA" id="ARBA00071433"/>
    </source>
</evidence>
<comment type="subunit">
    <text evidence="15">Component of the CCR4-NOT complex; distinct complexes seem to exist that differ in the participation of probably mutually exclusive catalytic subunits. In the complex interacts directly with CNOT2. Interacts with TIP120B and NANOS2. Interacts with EBF1. Interacts in an RNA-independent manner with BICC1 (via KH domains).</text>
</comment>
<keyword evidence="22" id="KW-1185">Reference proteome</keyword>
<evidence type="ECO:0000256" key="17">
    <source>
        <dbReference type="SAM" id="Coils"/>
    </source>
</evidence>
<evidence type="ECO:0000313" key="22">
    <source>
        <dbReference type="Proteomes" id="UP000245119"/>
    </source>
</evidence>
<dbReference type="STRING" id="400727.A0A2T7PW05"/>
<feature type="coiled-coil region" evidence="17">
    <location>
        <begin position="41"/>
        <end position="68"/>
    </location>
</feature>
<keyword evidence="12 16" id="KW-0539">Nucleus</keyword>
<comment type="caution">
    <text evidence="21">The sequence shown here is derived from an EMBL/GenBank/DDBJ whole genome shotgun (WGS) entry which is preliminary data.</text>
</comment>
<dbReference type="GO" id="GO:0005829">
    <property type="term" value="C:cytosol"/>
    <property type="evidence" value="ECO:0007669"/>
    <property type="project" value="UniProtKB-ARBA"/>
</dbReference>
<evidence type="ECO:0000256" key="16">
    <source>
        <dbReference type="PIRNR" id="PIRNR005290"/>
    </source>
</evidence>
<dbReference type="InterPro" id="IPR007207">
    <property type="entry name" value="Not_N"/>
</dbReference>
<evidence type="ECO:0000256" key="6">
    <source>
        <dbReference type="ARBA" id="ARBA00022491"/>
    </source>
</evidence>
<dbReference type="AlphaFoldDB" id="A0A2T7PW05"/>
<keyword evidence="17" id="KW-0175">Coiled coil</keyword>
<dbReference type="FunFam" id="2.30.30.1020:FF:000002">
    <property type="entry name" value="CCR4-NOT transcription complex subunit 3"/>
    <property type="match status" value="1"/>
</dbReference>
<evidence type="ECO:0000259" key="20">
    <source>
        <dbReference type="Pfam" id="PF04153"/>
    </source>
</evidence>
<dbReference type="OrthoDB" id="293823at2759"/>
<name>A0A2T7PW05_POMCA</name>
<evidence type="ECO:0000256" key="15">
    <source>
        <dbReference type="ARBA" id="ARBA00093549"/>
    </source>
</evidence>
<dbReference type="GO" id="GO:0030015">
    <property type="term" value="C:CCR4-NOT core complex"/>
    <property type="evidence" value="ECO:0007669"/>
    <property type="project" value="UniProtKB-UniRule"/>
</dbReference>
<feature type="compositionally biased region" description="Polar residues" evidence="18">
    <location>
        <begin position="486"/>
        <end position="495"/>
    </location>
</feature>
<evidence type="ECO:0000256" key="7">
    <source>
        <dbReference type="ARBA" id="ARBA00022553"/>
    </source>
</evidence>
<dbReference type="GO" id="GO:2000036">
    <property type="term" value="P:regulation of stem cell population maintenance"/>
    <property type="evidence" value="ECO:0007669"/>
    <property type="project" value="UniProtKB-ARBA"/>
</dbReference>
<feature type="region of interest" description="Disordered" evidence="18">
    <location>
        <begin position="347"/>
        <end position="382"/>
    </location>
</feature>
<feature type="compositionally biased region" description="Low complexity" evidence="18">
    <location>
        <begin position="224"/>
        <end position="234"/>
    </location>
</feature>
<keyword evidence="7" id="KW-0597">Phosphoprotein</keyword>
<feature type="domain" description="NOT2/NOT3/NOT5 C-terminal" evidence="20">
    <location>
        <begin position="555"/>
        <end position="680"/>
    </location>
</feature>
<evidence type="ECO:0000256" key="2">
    <source>
        <dbReference type="ARBA" id="ARBA00004201"/>
    </source>
</evidence>
<dbReference type="InterPro" id="IPR038635">
    <property type="entry name" value="CCR4-NOT_su2/3/5_C_sf"/>
</dbReference>
<comment type="similarity">
    <text evidence="3 16">Belongs to the CNOT2/3/5 family.</text>
</comment>
<dbReference type="PANTHER" id="PTHR23326">
    <property type="entry name" value="CCR4 NOT-RELATED"/>
    <property type="match status" value="1"/>
</dbReference>
<dbReference type="Pfam" id="PF04153">
    <property type="entry name" value="NOT2_3_5_C"/>
    <property type="match status" value="1"/>
</dbReference>
<evidence type="ECO:0000256" key="3">
    <source>
        <dbReference type="ARBA" id="ARBA00007682"/>
    </source>
</evidence>
<evidence type="ECO:0000256" key="4">
    <source>
        <dbReference type="ARBA" id="ARBA00022473"/>
    </source>
</evidence>
<keyword evidence="5 16" id="KW-0963">Cytoplasm</keyword>
<evidence type="ECO:0000256" key="5">
    <source>
        <dbReference type="ARBA" id="ARBA00022490"/>
    </source>
</evidence>
<feature type="domain" description="CCR4-Not complex component Not N-terminal" evidence="19">
    <location>
        <begin position="132"/>
        <end position="199"/>
    </location>
</feature>
<evidence type="ECO:0000256" key="12">
    <source>
        <dbReference type="ARBA" id="ARBA00023242"/>
    </source>
</evidence>
<feature type="compositionally biased region" description="Basic and acidic residues" evidence="18">
    <location>
        <begin position="240"/>
        <end position="256"/>
    </location>
</feature>
<comment type="subcellular location">
    <subcellularLocation>
        <location evidence="2">Cytoplasm</location>
        <location evidence="2">P-body</location>
    </subcellularLocation>
    <subcellularLocation>
        <location evidence="1 16">Nucleus</location>
    </subcellularLocation>
</comment>
<dbReference type="InterPro" id="IPR012270">
    <property type="entry name" value="CCR4-NOT_su3/5"/>
</dbReference>
<dbReference type="GO" id="GO:0000932">
    <property type="term" value="C:P-body"/>
    <property type="evidence" value="ECO:0007669"/>
    <property type="project" value="UniProtKB-SubCell"/>
</dbReference>
<dbReference type="Pfam" id="PF04065">
    <property type="entry name" value="Not3"/>
    <property type="match status" value="2"/>
</dbReference>